<dbReference type="GO" id="GO:0046677">
    <property type="term" value="P:response to antibiotic"/>
    <property type="evidence" value="ECO:0007669"/>
    <property type="project" value="InterPro"/>
</dbReference>
<organism evidence="1 2">
    <name type="scientific">Natrinema halophilum</name>
    <dbReference type="NCBI Taxonomy" id="1699371"/>
    <lineage>
        <taxon>Archaea</taxon>
        <taxon>Methanobacteriati</taxon>
        <taxon>Methanobacteriota</taxon>
        <taxon>Stenosarchaea group</taxon>
        <taxon>Halobacteria</taxon>
        <taxon>Halobacteriales</taxon>
        <taxon>Natrialbaceae</taxon>
        <taxon>Natrinema</taxon>
    </lineage>
</organism>
<accession>A0A7D5GL44</accession>
<dbReference type="AlphaFoldDB" id="A0A7D5GL44"/>
<dbReference type="InterPro" id="IPR052036">
    <property type="entry name" value="Hydrolase/PRTase-associated"/>
</dbReference>
<dbReference type="KEGG" id="haly:HYG82_00720"/>
<dbReference type="PANTHER" id="PTHR31299:SF0">
    <property type="entry name" value="ESTERASE, PUTATIVE (AFU_ORTHOLOGUE AFUA_1G05850)-RELATED"/>
    <property type="match status" value="1"/>
</dbReference>
<dbReference type="GeneID" id="56031769"/>
<dbReference type="EMBL" id="CP058601">
    <property type="protein sequence ID" value="QLG47473.1"/>
    <property type="molecule type" value="Genomic_DNA"/>
</dbReference>
<evidence type="ECO:0000313" key="1">
    <source>
        <dbReference type="EMBL" id="QLG47473.1"/>
    </source>
</evidence>
<gene>
    <name evidence="1" type="ORF">HYG82_00720</name>
</gene>
<dbReference type="Gene3D" id="3.40.1660.10">
    <property type="entry name" value="EreA-like (biosynthetic domain)"/>
    <property type="match status" value="1"/>
</dbReference>
<proteinExistence type="predicted"/>
<protein>
    <submittedName>
        <fullName evidence="1">Erythromycin esterase family protein</fullName>
    </submittedName>
</protein>
<dbReference type="PANTHER" id="PTHR31299">
    <property type="entry name" value="ESTERASE, PUTATIVE (AFU_ORTHOLOGUE AFUA_1G05850)-RELATED"/>
    <property type="match status" value="1"/>
</dbReference>
<dbReference type="Pfam" id="PF05139">
    <property type="entry name" value="Erythro_esteras"/>
    <property type="match status" value="1"/>
</dbReference>
<dbReference type="InterPro" id="IPR007815">
    <property type="entry name" value="Emycin_Estase"/>
</dbReference>
<name>A0A7D5GL44_9EURY</name>
<dbReference type="RefSeq" id="WP_179259216.1">
    <property type="nucleotide sequence ID" value="NZ_CP058601.1"/>
</dbReference>
<evidence type="ECO:0000313" key="2">
    <source>
        <dbReference type="Proteomes" id="UP000509241"/>
    </source>
</evidence>
<keyword evidence="2" id="KW-1185">Reference proteome</keyword>
<dbReference type="OrthoDB" id="201844at2157"/>
<reference evidence="1 2" key="1">
    <citation type="submission" date="2020-07" db="EMBL/GenBank/DDBJ databases">
        <authorList>
            <person name="Cui H."/>
        </authorList>
    </citation>
    <scope>NUCLEOTIDE SEQUENCE [LARGE SCALE GENOMIC DNA]</scope>
    <source>
        <strain evidence="1 2">YPL8</strain>
    </source>
</reference>
<dbReference type="SUPFAM" id="SSF159501">
    <property type="entry name" value="EreA/ChaN-like"/>
    <property type="match status" value="1"/>
</dbReference>
<sequence>MLEEDDFSFVAVVSFGSFRETVIAGDEWGTKMERMLVPEASAGSYEDVFHRTGLENEIIEFDRRVGVADRSEQDSIADPRGHRAIGIVYGPTYEGSNYVWTVVPDRYDGFVSVDESEALHPFGKERSETPPETYPCGV</sequence>
<dbReference type="Proteomes" id="UP000509241">
    <property type="component" value="Chromosome"/>
</dbReference>